<gene>
    <name evidence="6" type="primary">LOC116302877</name>
</gene>
<dbReference type="InterPro" id="IPR052128">
    <property type="entry name" value="Oxidoreductase_NAD-binding"/>
</dbReference>
<proteinExistence type="predicted"/>
<dbReference type="Proteomes" id="UP000515163">
    <property type="component" value="Unplaced"/>
</dbReference>
<dbReference type="PROSITE" id="PS51384">
    <property type="entry name" value="FAD_FR"/>
    <property type="match status" value="1"/>
</dbReference>
<dbReference type="AlphaFoldDB" id="A0A6P8IMT9"/>
<dbReference type="RefSeq" id="XP_031568132.1">
    <property type="nucleotide sequence ID" value="XM_031712272.1"/>
</dbReference>
<dbReference type="GO" id="GO:0016491">
    <property type="term" value="F:oxidoreductase activity"/>
    <property type="evidence" value="ECO:0007669"/>
    <property type="project" value="UniProtKB-KW"/>
</dbReference>
<dbReference type="FunCoup" id="A0A6P8IMT9">
    <property type="interactions" value="102"/>
</dbReference>
<keyword evidence="1" id="KW-0560">Oxidoreductase</keyword>
<evidence type="ECO:0000259" key="4">
    <source>
        <dbReference type="PROSITE" id="PS51384"/>
    </source>
</evidence>
<sequence length="296" mass="33679">MMRLLRCKKKLDVLLSRGTRFSHRIMSTHLERTESSSRDQNVFSAEVTKINPLSKSVKQLNLKIIDKSFYFKPGQWVDFFIPGLSTVGGFSICSSPKCLQQNKQLTLAVKYSTHPPAHWVHTQCKTGDKVQIRVGGDFYLDLSKPYGDQSREDILLIAGGVGINPLWSMMQYVADTITESPTVSFGRTSLLYSASTNDELLFKDAIIDTCNQHPLMDCKFFITSDEITDQNQILYNNKFTQGYRITKDTLKMALTQLNTSRVKVFICGPQPMIESMVATLLELGVDINNIHFEKWW</sequence>
<feature type="domain" description="FAD-binding FR-type" evidence="4">
    <location>
        <begin position="40"/>
        <end position="152"/>
    </location>
</feature>
<keyword evidence="2" id="KW-0520">NAD</keyword>
<evidence type="ECO:0000256" key="1">
    <source>
        <dbReference type="ARBA" id="ARBA00023002"/>
    </source>
</evidence>
<dbReference type="GO" id="GO:0005739">
    <property type="term" value="C:mitochondrion"/>
    <property type="evidence" value="ECO:0007669"/>
    <property type="project" value="TreeGrafter"/>
</dbReference>
<dbReference type="OrthoDB" id="436496at2759"/>
<dbReference type="PRINTS" id="PR00410">
    <property type="entry name" value="PHEHYDRXLASE"/>
</dbReference>
<dbReference type="Pfam" id="PF00175">
    <property type="entry name" value="NAD_binding_1"/>
    <property type="match status" value="1"/>
</dbReference>
<keyword evidence="5" id="KW-1185">Reference proteome</keyword>
<dbReference type="GeneID" id="116302877"/>
<evidence type="ECO:0000313" key="5">
    <source>
        <dbReference type="Proteomes" id="UP000515163"/>
    </source>
</evidence>
<dbReference type="KEGG" id="aten:116302877"/>
<evidence type="ECO:0000256" key="2">
    <source>
        <dbReference type="ARBA" id="ARBA00023027"/>
    </source>
</evidence>
<dbReference type="Gene3D" id="3.40.50.80">
    <property type="entry name" value="Nucleotide-binding domain of ferredoxin-NADP reductase (FNR) module"/>
    <property type="match status" value="1"/>
</dbReference>
<dbReference type="Gene3D" id="2.40.30.10">
    <property type="entry name" value="Translation factors"/>
    <property type="match status" value="1"/>
</dbReference>
<name>A0A6P8IMT9_ACTTE</name>
<dbReference type="PANTHER" id="PTHR46505:SF1">
    <property type="entry name" value="OXIDOREDUCTASE NAD-BINDING DOMAIN-CONTAINING PROTEIN 1"/>
    <property type="match status" value="1"/>
</dbReference>
<accession>A0A6P8IMT9</accession>
<dbReference type="InterPro" id="IPR039261">
    <property type="entry name" value="FNR_nucleotide-bd"/>
</dbReference>
<dbReference type="InParanoid" id="A0A6P8IMT9"/>
<dbReference type="InterPro" id="IPR001433">
    <property type="entry name" value="OxRdtase_FAD/NAD-bd"/>
</dbReference>
<evidence type="ECO:0000256" key="3">
    <source>
        <dbReference type="ARBA" id="ARBA00040516"/>
    </source>
</evidence>
<dbReference type="InterPro" id="IPR017938">
    <property type="entry name" value="Riboflavin_synthase-like_b-brl"/>
</dbReference>
<dbReference type="CDD" id="cd00322">
    <property type="entry name" value="FNR_like"/>
    <property type="match status" value="1"/>
</dbReference>
<dbReference type="SUPFAM" id="SSF63380">
    <property type="entry name" value="Riboflavin synthase domain-like"/>
    <property type="match status" value="1"/>
</dbReference>
<dbReference type="PANTHER" id="PTHR46505">
    <property type="entry name" value="OXIDOREDUCTASE NAD-BINDING DOMAIN-CONTAINING PROTEIN 1"/>
    <property type="match status" value="1"/>
</dbReference>
<dbReference type="SUPFAM" id="SSF52343">
    <property type="entry name" value="Ferredoxin reductase-like, C-terminal NADP-linked domain"/>
    <property type="match status" value="1"/>
</dbReference>
<evidence type="ECO:0000313" key="6">
    <source>
        <dbReference type="RefSeq" id="XP_031568132.1"/>
    </source>
</evidence>
<organism evidence="5 6">
    <name type="scientific">Actinia tenebrosa</name>
    <name type="common">Australian red waratah sea anemone</name>
    <dbReference type="NCBI Taxonomy" id="6105"/>
    <lineage>
        <taxon>Eukaryota</taxon>
        <taxon>Metazoa</taxon>
        <taxon>Cnidaria</taxon>
        <taxon>Anthozoa</taxon>
        <taxon>Hexacorallia</taxon>
        <taxon>Actiniaria</taxon>
        <taxon>Actiniidae</taxon>
        <taxon>Actinia</taxon>
    </lineage>
</organism>
<dbReference type="InterPro" id="IPR017927">
    <property type="entry name" value="FAD-bd_FR_type"/>
</dbReference>
<protein>
    <recommendedName>
        <fullName evidence="3">Oxidoreductase NAD-binding domain-containing protein 1</fullName>
    </recommendedName>
</protein>
<reference evidence="6" key="1">
    <citation type="submission" date="2025-08" db="UniProtKB">
        <authorList>
            <consortium name="RefSeq"/>
        </authorList>
    </citation>
    <scope>IDENTIFICATION</scope>
    <source>
        <tissue evidence="6">Tentacle</tissue>
    </source>
</reference>